<organism evidence="5 6">
    <name type="scientific">Cohnella soli</name>
    <dbReference type="NCBI Taxonomy" id="425005"/>
    <lineage>
        <taxon>Bacteria</taxon>
        <taxon>Bacillati</taxon>
        <taxon>Bacillota</taxon>
        <taxon>Bacilli</taxon>
        <taxon>Bacillales</taxon>
        <taxon>Paenibacillaceae</taxon>
        <taxon>Cohnella</taxon>
    </lineage>
</organism>
<proteinExistence type="inferred from homology"/>
<dbReference type="Gene3D" id="3.40.50.970">
    <property type="match status" value="1"/>
</dbReference>
<protein>
    <submittedName>
        <fullName evidence="5">Transketolase</fullName>
    </submittedName>
</protein>
<sequence>MLKYDEVRPGGVAADMPLDELVLDMKRSVIRMTEAAGGGYISQGFCSAEVMAVIFYRLLRLDPANPEWKQRDRFLLSVGHYAIAVYAAMEKLGFFDEEMLDTYSADGSAIEMIGSEITPGFEITGGSLAQGLSQGVGLAIAAKLRNHPWRTIVYMSDGELEEGQTWEAVMVAKHHKLDNLLAIVDVNGVQADGRIEDVTGILPIAEKWHAFGWNVLEIDGNNLDTVMSTLQDCFIPNGKPTIIVANTIMGNGITQLHGKLDVHYVKWSKENSIQALAELAREGVDNS</sequence>
<dbReference type="Proteomes" id="UP001596113">
    <property type="component" value="Unassembled WGS sequence"/>
</dbReference>
<feature type="domain" description="Transketolase N-terminal" evidence="4">
    <location>
        <begin position="32"/>
        <end position="266"/>
    </location>
</feature>
<dbReference type="InterPro" id="IPR029061">
    <property type="entry name" value="THDP-binding"/>
</dbReference>
<evidence type="ECO:0000313" key="6">
    <source>
        <dbReference type="Proteomes" id="UP001596113"/>
    </source>
</evidence>
<evidence type="ECO:0000259" key="4">
    <source>
        <dbReference type="Pfam" id="PF00456"/>
    </source>
</evidence>
<evidence type="ECO:0000256" key="3">
    <source>
        <dbReference type="ARBA" id="ARBA00023052"/>
    </source>
</evidence>
<evidence type="ECO:0000256" key="2">
    <source>
        <dbReference type="ARBA" id="ARBA00007131"/>
    </source>
</evidence>
<dbReference type="InterPro" id="IPR005474">
    <property type="entry name" value="Transketolase_N"/>
</dbReference>
<name>A0ABW0HUK8_9BACL</name>
<dbReference type="RefSeq" id="WP_378134237.1">
    <property type="nucleotide sequence ID" value="NZ_JBHSMI010000025.1"/>
</dbReference>
<comment type="similarity">
    <text evidence="2">Belongs to the transketolase family.</text>
</comment>
<reference evidence="6" key="1">
    <citation type="journal article" date="2019" name="Int. J. Syst. Evol. Microbiol.">
        <title>The Global Catalogue of Microorganisms (GCM) 10K type strain sequencing project: providing services to taxonomists for standard genome sequencing and annotation.</title>
        <authorList>
            <consortium name="The Broad Institute Genomics Platform"/>
            <consortium name="The Broad Institute Genome Sequencing Center for Infectious Disease"/>
            <person name="Wu L."/>
            <person name="Ma J."/>
        </authorList>
    </citation>
    <scope>NUCLEOTIDE SEQUENCE [LARGE SCALE GENOMIC DNA]</scope>
    <source>
        <strain evidence="6">CGMCC 1.18575</strain>
    </source>
</reference>
<evidence type="ECO:0000313" key="5">
    <source>
        <dbReference type="EMBL" id="MFC5404198.1"/>
    </source>
</evidence>
<dbReference type="EMBL" id="JBHSMI010000025">
    <property type="protein sequence ID" value="MFC5404198.1"/>
    <property type="molecule type" value="Genomic_DNA"/>
</dbReference>
<dbReference type="SUPFAM" id="SSF52518">
    <property type="entry name" value="Thiamin diphosphate-binding fold (THDP-binding)"/>
    <property type="match status" value="1"/>
</dbReference>
<comment type="cofactor">
    <cofactor evidence="1">
        <name>thiamine diphosphate</name>
        <dbReference type="ChEBI" id="CHEBI:58937"/>
    </cofactor>
</comment>
<dbReference type="Pfam" id="PF00456">
    <property type="entry name" value="Transketolase_N"/>
    <property type="match status" value="1"/>
</dbReference>
<keyword evidence="6" id="KW-1185">Reference proteome</keyword>
<dbReference type="CDD" id="cd02012">
    <property type="entry name" value="TPP_TK"/>
    <property type="match status" value="1"/>
</dbReference>
<evidence type="ECO:0000256" key="1">
    <source>
        <dbReference type="ARBA" id="ARBA00001964"/>
    </source>
</evidence>
<comment type="caution">
    <text evidence="5">The sequence shown here is derived from an EMBL/GenBank/DDBJ whole genome shotgun (WGS) entry which is preliminary data.</text>
</comment>
<dbReference type="PANTHER" id="PTHR47514:SF1">
    <property type="entry name" value="TRANSKETOLASE N-TERMINAL SECTION-RELATED"/>
    <property type="match status" value="1"/>
</dbReference>
<keyword evidence="3" id="KW-0786">Thiamine pyrophosphate</keyword>
<dbReference type="PANTHER" id="PTHR47514">
    <property type="entry name" value="TRANSKETOLASE N-TERMINAL SECTION-RELATED"/>
    <property type="match status" value="1"/>
</dbReference>
<accession>A0ABW0HUK8</accession>
<gene>
    <name evidence="5" type="ORF">ACFPOF_15750</name>
</gene>